<dbReference type="EMBL" id="BEYU01000154">
    <property type="protein sequence ID" value="GBG33378.1"/>
    <property type="molecule type" value="Genomic_DNA"/>
</dbReference>
<feature type="domain" description="Endonuclease/exonuclease/phosphatase" evidence="2">
    <location>
        <begin position="81"/>
        <end position="464"/>
    </location>
</feature>
<dbReference type="Proteomes" id="UP000241890">
    <property type="component" value="Unassembled WGS sequence"/>
</dbReference>
<dbReference type="AlphaFoldDB" id="A0A2R5GUE0"/>
<evidence type="ECO:0000313" key="3">
    <source>
        <dbReference type="EMBL" id="GBG33378.1"/>
    </source>
</evidence>
<accession>A0A2R5GUE0</accession>
<dbReference type="Pfam" id="PF03372">
    <property type="entry name" value="Exo_endo_phos"/>
    <property type="match status" value="1"/>
</dbReference>
<name>A0A2R5GUE0_9STRA</name>
<dbReference type="OrthoDB" id="428734at2759"/>
<comment type="caution">
    <text evidence="3">The sequence shown here is derived from an EMBL/GenBank/DDBJ whole genome shotgun (WGS) entry which is preliminary data.</text>
</comment>
<dbReference type="InterPro" id="IPR036691">
    <property type="entry name" value="Endo/exonu/phosph_ase_sf"/>
</dbReference>
<dbReference type="InterPro" id="IPR005135">
    <property type="entry name" value="Endo/exonuclease/phosphatase"/>
</dbReference>
<organism evidence="3 4">
    <name type="scientific">Hondaea fermentalgiana</name>
    <dbReference type="NCBI Taxonomy" id="2315210"/>
    <lineage>
        <taxon>Eukaryota</taxon>
        <taxon>Sar</taxon>
        <taxon>Stramenopiles</taxon>
        <taxon>Bigyra</taxon>
        <taxon>Labyrinthulomycetes</taxon>
        <taxon>Thraustochytrida</taxon>
        <taxon>Thraustochytriidae</taxon>
        <taxon>Hondaea</taxon>
    </lineage>
</organism>
<dbReference type="Gene3D" id="3.60.10.10">
    <property type="entry name" value="Endonuclease/exonuclease/phosphatase"/>
    <property type="match status" value="1"/>
</dbReference>
<evidence type="ECO:0000256" key="1">
    <source>
        <dbReference type="SAM" id="MobiDB-lite"/>
    </source>
</evidence>
<dbReference type="PANTHER" id="PTHR12121">
    <property type="entry name" value="CARBON CATABOLITE REPRESSOR PROTEIN 4"/>
    <property type="match status" value="1"/>
</dbReference>
<feature type="region of interest" description="Disordered" evidence="1">
    <location>
        <begin position="359"/>
        <end position="386"/>
    </location>
</feature>
<gene>
    <name evidence="3" type="ORF">FCC1311_096012</name>
</gene>
<reference evidence="3 4" key="1">
    <citation type="submission" date="2017-12" db="EMBL/GenBank/DDBJ databases">
        <title>Sequencing, de novo assembly and annotation of complete genome of a new Thraustochytrid species, strain FCC1311.</title>
        <authorList>
            <person name="Sedici K."/>
            <person name="Godart F."/>
            <person name="Aiese Cigliano R."/>
            <person name="Sanseverino W."/>
            <person name="Barakat M."/>
            <person name="Ortet P."/>
            <person name="Marechal E."/>
            <person name="Cagnac O."/>
            <person name="Amato A."/>
        </authorList>
    </citation>
    <scope>NUCLEOTIDE SEQUENCE [LARGE SCALE GENOMIC DNA]</scope>
</reference>
<protein>
    <submittedName>
        <fullName evidence="3">Glucose-repressible alcohol dehydrogenase transcriptional effector</fullName>
    </submittedName>
</protein>
<sequence>MREECYLSAAWRSKPSVAERTWTKPRGSKAEQQRPQLANGNEGDATHDFCLVNFNVLADDLVDSTHYPGVPQELLEWSYRAPRLLKHITDGKINADIICLQEVDNKHFDETFDRVLTGKGYQGLFKKRTNAKTDGCAIWFKTSTFRMVESLPIEYFVGETDLLDRDNVALALVLEHLHGPKRRKLIVCTTHILFNPRRGDVKLAQLCKLCTELKTLRARHDGAAIALCGDFNSTPKSAVYEFLTTSRLHDVHAHEPSHISGQGLIMATCRRGHRVKAIMTGPHGRSGTFCGRYRAPQNSSQQTARARDNKLRSSANEAAGDQEDEGVLDMSDANVWSDLQAGKQPDGNVDDIIATFVRENGDEESQSEQQETMQQEFKRRKPSGICDMPETLVTGLEPLKSAYAMQATSQSTGEPAFTTFHDSFQGTVDYIFTGNGLETAEYLALPDTRAYGMGIPNSKWSSDHLSLAARFRFC</sequence>
<dbReference type="InParanoid" id="A0A2R5GUE0"/>
<feature type="region of interest" description="Disordered" evidence="1">
    <location>
        <begin position="14"/>
        <end position="42"/>
    </location>
</feature>
<proteinExistence type="predicted"/>
<dbReference type="SUPFAM" id="SSF56219">
    <property type="entry name" value="DNase I-like"/>
    <property type="match status" value="1"/>
</dbReference>
<evidence type="ECO:0000259" key="2">
    <source>
        <dbReference type="Pfam" id="PF03372"/>
    </source>
</evidence>
<dbReference type="PANTHER" id="PTHR12121:SF34">
    <property type="entry name" value="PROTEIN ANGEL"/>
    <property type="match status" value="1"/>
</dbReference>
<dbReference type="InterPro" id="IPR050410">
    <property type="entry name" value="CCR4/nocturin_mRNA_transcr"/>
</dbReference>
<keyword evidence="4" id="KW-1185">Reference proteome</keyword>
<evidence type="ECO:0000313" key="4">
    <source>
        <dbReference type="Proteomes" id="UP000241890"/>
    </source>
</evidence>
<dbReference type="GO" id="GO:0000175">
    <property type="term" value="F:3'-5'-RNA exonuclease activity"/>
    <property type="evidence" value="ECO:0007669"/>
    <property type="project" value="TreeGrafter"/>
</dbReference>
<feature type="region of interest" description="Disordered" evidence="1">
    <location>
        <begin position="280"/>
        <end position="328"/>
    </location>
</feature>